<evidence type="ECO:0000256" key="7">
    <source>
        <dbReference type="ARBA" id="ARBA00023303"/>
    </source>
</evidence>
<accession>A0A9X0A9D0</accession>
<comment type="subcellular location">
    <subcellularLocation>
        <location evidence="1">Membrane</location>
        <topology evidence="1">Multi-pass membrane protein</topology>
    </subcellularLocation>
</comment>
<keyword evidence="4 8" id="KW-1133">Transmembrane helix</keyword>
<evidence type="ECO:0000313" key="10">
    <source>
        <dbReference type="EMBL" id="KAJ7393954.1"/>
    </source>
</evidence>
<dbReference type="OrthoDB" id="5981058at2759"/>
<evidence type="ECO:0000313" key="11">
    <source>
        <dbReference type="Proteomes" id="UP001163046"/>
    </source>
</evidence>
<dbReference type="GO" id="GO:0005886">
    <property type="term" value="C:plasma membrane"/>
    <property type="evidence" value="ECO:0007669"/>
    <property type="project" value="TreeGrafter"/>
</dbReference>
<evidence type="ECO:0000259" key="9">
    <source>
        <dbReference type="Pfam" id="PF00520"/>
    </source>
</evidence>
<sequence>MCGHGAGDNEKKVESRSTIFAKKCGKYLSDRWNILDSITLVIYFTTFLLRIVTWVKSASVTNNRALVVAGYLYGLNSMFLTLRAFGHVMETIKGVGAIQIALFHIIGDVATIFWQFLATSLAFSIAITKVYMAEKSYITKESYKDDRL</sequence>
<feature type="transmembrane region" description="Helical" evidence="8">
    <location>
        <begin position="65"/>
        <end position="85"/>
    </location>
</feature>
<feature type="domain" description="Ion transport" evidence="9">
    <location>
        <begin position="18"/>
        <end position="131"/>
    </location>
</feature>
<dbReference type="EMBL" id="MU825397">
    <property type="protein sequence ID" value="KAJ7393954.1"/>
    <property type="molecule type" value="Genomic_DNA"/>
</dbReference>
<feature type="transmembrane region" description="Helical" evidence="8">
    <location>
        <begin position="34"/>
        <end position="53"/>
    </location>
</feature>
<dbReference type="Pfam" id="PF00520">
    <property type="entry name" value="Ion_trans"/>
    <property type="match status" value="1"/>
</dbReference>
<dbReference type="GO" id="GO:0015279">
    <property type="term" value="F:store-operated calcium channel activity"/>
    <property type="evidence" value="ECO:0007669"/>
    <property type="project" value="TreeGrafter"/>
</dbReference>
<keyword evidence="3 8" id="KW-0812">Transmembrane</keyword>
<dbReference type="GO" id="GO:0051480">
    <property type="term" value="P:regulation of cytosolic calcium ion concentration"/>
    <property type="evidence" value="ECO:0007669"/>
    <property type="project" value="TreeGrafter"/>
</dbReference>
<evidence type="ECO:0000256" key="6">
    <source>
        <dbReference type="ARBA" id="ARBA00023136"/>
    </source>
</evidence>
<dbReference type="InterPro" id="IPR002153">
    <property type="entry name" value="TRPC_channel"/>
</dbReference>
<proteinExistence type="predicted"/>
<keyword evidence="6 8" id="KW-0472">Membrane</keyword>
<organism evidence="10 11">
    <name type="scientific">Desmophyllum pertusum</name>
    <dbReference type="NCBI Taxonomy" id="174260"/>
    <lineage>
        <taxon>Eukaryota</taxon>
        <taxon>Metazoa</taxon>
        <taxon>Cnidaria</taxon>
        <taxon>Anthozoa</taxon>
        <taxon>Hexacorallia</taxon>
        <taxon>Scleractinia</taxon>
        <taxon>Caryophylliina</taxon>
        <taxon>Caryophylliidae</taxon>
        <taxon>Desmophyllum</taxon>
    </lineage>
</organism>
<keyword evidence="2" id="KW-0813">Transport</keyword>
<keyword evidence="11" id="KW-1185">Reference proteome</keyword>
<evidence type="ECO:0000256" key="2">
    <source>
        <dbReference type="ARBA" id="ARBA00022448"/>
    </source>
</evidence>
<dbReference type="GO" id="GO:0070679">
    <property type="term" value="F:inositol 1,4,5 trisphosphate binding"/>
    <property type="evidence" value="ECO:0007669"/>
    <property type="project" value="TreeGrafter"/>
</dbReference>
<feature type="transmembrane region" description="Helical" evidence="8">
    <location>
        <begin position="112"/>
        <end position="132"/>
    </location>
</feature>
<dbReference type="Proteomes" id="UP001163046">
    <property type="component" value="Unassembled WGS sequence"/>
</dbReference>
<evidence type="ECO:0000256" key="8">
    <source>
        <dbReference type="SAM" id="Phobius"/>
    </source>
</evidence>
<evidence type="ECO:0000256" key="5">
    <source>
        <dbReference type="ARBA" id="ARBA00023065"/>
    </source>
</evidence>
<dbReference type="PANTHER" id="PTHR10117">
    <property type="entry name" value="TRANSIENT RECEPTOR POTENTIAL CHANNEL"/>
    <property type="match status" value="1"/>
</dbReference>
<keyword evidence="7" id="KW-0407">Ion channel</keyword>
<gene>
    <name evidence="10" type="ORF">OS493_003623</name>
</gene>
<evidence type="ECO:0000256" key="1">
    <source>
        <dbReference type="ARBA" id="ARBA00004141"/>
    </source>
</evidence>
<name>A0A9X0A9D0_9CNID</name>
<keyword evidence="5" id="KW-0406">Ion transport</keyword>
<dbReference type="InterPro" id="IPR005821">
    <property type="entry name" value="Ion_trans_dom"/>
</dbReference>
<dbReference type="GO" id="GO:0034703">
    <property type="term" value="C:cation channel complex"/>
    <property type="evidence" value="ECO:0007669"/>
    <property type="project" value="TreeGrafter"/>
</dbReference>
<dbReference type="AlphaFoldDB" id="A0A9X0A9D0"/>
<reference evidence="10" key="1">
    <citation type="submission" date="2023-01" db="EMBL/GenBank/DDBJ databases">
        <title>Genome assembly of the deep-sea coral Lophelia pertusa.</title>
        <authorList>
            <person name="Herrera S."/>
            <person name="Cordes E."/>
        </authorList>
    </citation>
    <scope>NUCLEOTIDE SEQUENCE</scope>
    <source>
        <strain evidence="10">USNM1676648</strain>
        <tissue evidence="10">Polyp</tissue>
    </source>
</reference>
<evidence type="ECO:0000256" key="4">
    <source>
        <dbReference type="ARBA" id="ARBA00022989"/>
    </source>
</evidence>
<dbReference type="PANTHER" id="PTHR10117:SF54">
    <property type="entry name" value="TRANSIENT RECEPTOR POTENTIAL-GAMMA PROTEIN"/>
    <property type="match status" value="1"/>
</dbReference>
<protein>
    <recommendedName>
        <fullName evidence="9">Ion transport domain-containing protein</fullName>
    </recommendedName>
</protein>
<evidence type="ECO:0000256" key="3">
    <source>
        <dbReference type="ARBA" id="ARBA00022692"/>
    </source>
</evidence>
<comment type="caution">
    <text evidence="10">The sequence shown here is derived from an EMBL/GenBank/DDBJ whole genome shotgun (WGS) entry which is preliminary data.</text>
</comment>